<feature type="DNA-binding region" description="H-T-H motif" evidence="4">
    <location>
        <begin position="34"/>
        <end position="53"/>
    </location>
</feature>
<evidence type="ECO:0000256" key="1">
    <source>
        <dbReference type="ARBA" id="ARBA00023015"/>
    </source>
</evidence>
<dbReference type="InterPro" id="IPR041612">
    <property type="entry name" value="YfiR_C"/>
</dbReference>
<evidence type="ECO:0000256" key="3">
    <source>
        <dbReference type="ARBA" id="ARBA00023163"/>
    </source>
</evidence>
<dbReference type="PANTHER" id="PTHR47506">
    <property type="entry name" value="TRANSCRIPTIONAL REGULATORY PROTEIN"/>
    <property type="match status" value="1"/>
</dbReference>
<proteinExistence type="predicted"/>
<dbReference type="InterPro" id="IPR001647">
    <property type="entry name" value="HTH_TetR"/>
</dbReference>
<evidence type="ECO:0000313" key="6">
    <source>
        <dbReference type="EMBL" id="RDI38007.1"/>
    </source>
</evidence>
<dbReference type="Pfam" id="PF17922">
    <property type="entry name" value="TetR_C_17"/>
    <property type="match status" value="1"/>
</dbReference>
<dbReference type="RefSeq" id="WP_114747018.1">
    <property type="nucleotide sequence ID" value="NZ_QQAY01000019.1"/>
</dbReference>
<dbReference type="SUPFAM" id="SSF48498">
    <property type="entry name" value="Tetracyclin repressor-like, C-terminal domain"/>
    <property type="match status" value="1"/>
</dbReference>
<dbReference type="Gene3D" id="1.10.10.60">
    <property type="entry name" value="Homeodomain-like"/>
    <property type="match status" value="1"/>
</dbReference>
<dbReference type="AlphaFoldDB" id="A0A370G2B2"/>
<organism evidence="6 7">
    <name type="scientific">Falsibacillus pallidus</name>
    <dbReference type="NCBI Taxonomy" id="493781"/>
    <lineage>
        <taxon>Bacteria</taxon>
        <taxon>Bacillati</taxon>
        <taxon>Bacillota</taxon>
        <taxon>Bacilli</taxon>
        <taxon>Bacillales</taxon>
        <taxon>Bacillaceae</taxon>
        <taxon>Falsibacillus</taxon>
    </lineage>
</organism>
<protein>
    <submittedName>
        <fullName evidence="6">TetR family transcriptional regulator</fullName>
    </submittedName>
</protein>
<dbReference type="InterPro" id="IPR023772">
    <property type="entry name" value="DNA-bd_HTH_TetR-type_CS"/>
</dbReference>
<feature type="domain" description="HTH tetR-type" evidence="5">
    <location>
        <begin position="11"/>
        <end position="71"/>
    </location>
</feature>
<dbReference type="PRINTS" id="PR00455">
    <property type="entry name" value="HTHTETR"/>
</dbReference>
<dbReference type="Gene3D" id="1.10.357.10">
    <property type="entry name" value="Tetracycline Repressor, domain 2"/>
    <property type="match status" value="1"/>
</dbReference>
<evidence type="ECO:0000256" key="2">
    <source>
        <dbReference type="ARBA" id="ARBA00023125"/>
    </source>
</evidence>
<dbReference type="OrthoDB" id="9814703at2"/>
<dbReference type="EMBL" id="QQAY01000019">
    <property type="protein sequence ID" value="RDI38007.1"/>
    <property type="molecule type" value="Genomic_DNA"/>
</dbReference>
<sequence length="206" mass="23619">MSPKVSPAHKQQRRVNLLKAAEEVFIEHGFEKATMKHVMDQAEVSRGGLYQYFSNKEDLFEALIEEKQDEVINGSVEYFIQQQGSCWNALLATFLGDKKLPNDKMDPLAPSKLEYFITGRNEKRRQDHAKKRFQKGYMITQRIIEEGVKAGEFTPKFDPGVIAKSIISHIDGMAIDHAILGSETIQLKEQTELLIEHLKWSLDLKE</sequence>
<keyword evidence="7" id="KW-1185">Reference proteome</keyword>
<dbReference type="PROSITE" id="PS01081">
    <property type="entry name" value="HTH_TETR_1"/>
    <property type="match status" value="1"/>
</dbReference>
<dbReference type="InterPro" id="IPR009057">
    <property type="entry name" value="Homeodomain-like_sf"/>
</dbReference>
<keyword evidence="2 4" id="KW-0238">DNA-binding</keyword>
<dbReference type="PROSITE" id="PS50977">
    <property type="entry name" value="HTH_TETR_2"/>
    <property type="match status" value="1"/>
</dbReference>
<evidence type="ECO:0000313" key="7">
    <source>
        <dbReference type="Proteomes" id="UP000255326"/>
    </source>
</evidence>
<dbReference type="PANTHER" id="PTHR47506:SF6">
    <property type="entry name" value="HTH-TYPE TRANSCRIPTIONAL REPRESSOR NEMR"/>
    <property type="match status" value="1"/>
</dbReference>
<gene>
    <name evidence="6" type="ORF">DFR59_11919</name>
</gene>
<dbReference type="GO" id="GO:0003677">
    <property type="term" value="F:DNA binding"/>
    <property type="evidence" value="ECO:0007669"/>
    <property type="project" value="UniProtKB-UniRule"/>
</dbReference>
<keyword evidence="3" id="KW-0804">Transcription</keyword>
<accession>A0A370G2B2</accession>
<name>A0A370G2B2_9BACI</name>
<dbReference type="Proteomes" id="UP000255326">
    <property type="component" value="Unassembled WGS sequence"/>
</dbReference>
<comment type="caution">
    <text evidence="6">The sequence shown here is derived from an EMBL/GenBank/DDBJ whole genome shotgun (WGS) entry which is preliminary data.</text>
</comment>
<dbReference type="Pfam" id="PF00440">
    <property type="entry name" value="TetR_N"/>
    <property type="match status" value="1"/>
</dbReference>
<reference evidence="6 7" key="1">
    <citation type="submission" date="2018-07" db="EMBL/GenBank/DDBJ databases">
        <title>Genomic Encyclopedia of Type Strains, Phase IV (KMG-IV): sequencing the most valuable type-strain genomes for metagenomic binning, comparative biology and taxonomic classification.</title>
        <authorList>
            <person name="Goeker M."/>
        </authorList>
    </citation>
    <scope>NUCLEOTIDE SEQUENCE [LARGE SCALE GENOMIC DNA]</scope>
    <source>
        <strain evidence="6 7">DSM 25281</strain>
    </source>
</reference>
<evidence type="ECO:0000256" key="4">
    <source>
        <dbReference type="PROSITE-ProRule" id="PRU00335"/>
    </source>
</evidence>
<dbReference type="SUPFAM" id="SSF46689">
    <property type="entry name" value="Homeodomain-like"/>
    <property type="match status" value="1"/>
</dbReference>
<dbReference type="InterPro" id="IPR036271">
    <property type="entry name" value="Tet_transcr_reg_TetR-rel_C_sf"/>
</dbReference>
<evidence type="ECO:0000259" key="5">
    <source>
        <dbReference type="PROSITE" id="PS50977"/>
    </source>
</evidence>
<keyword evidence="1" id="KW-0805">Transcription regulation</keyword>